<evidence type="ECO:0000256" key="4">
    <source>
        <dbReference type="ARBA" id="ARBA00022553"/>
    </source>
</evidence>
<dbReference type="SUPFAM" id="SSF52402">
    <property type="entry name" value="Adenine nucleotide alpha hydrolases-like"/>
    <property type="match status" value="1"/>
</dbReference>
<dbReference type="PANTHER" id="PTHR45569">
    <property type="entry name" value="SENSOR PROTEIN KDPD"/>
    <property type="match status" value="1"/>
</dbReference>
<evidence type="ECO:0000256" key="14">
    <source>
        <dbReference type="SAM" id="Phobius"/>
    </source>
</evidence>
<evidence type="ECO:0000256" key="8">
    <source>
        <dbReference type="ARBA" id="ARBA00022777"/>
    </source>
</evidence>
<reference evidence="16 17" key="1">
    <citation type="submission" date="2014-09" db="EMBL/GenBank/DDBJ databases">
        <authorList>
            <person name="McGinnis J.M."/>
            <person name="Wolfgang W.J."/>
        </authorList>
    </citation>
    <scope>NUCLEOTIDE SEQUENCE [LARGE SCALE GENOMIC DNA]</scope>
    <source>
        <strain evidence="16 17">5503</strain>
    </source>
</reference>
<keyword evidence="6 14" id="KW-0812">Transmembrane</keyword>
<evidence type="ECO:0000259" key="15">
    <source>
        <dbReference type="PROSITE" id="PS50109"/>
    </source>
</evidence>
<reference evidence="16 17" key="2">
    <citation type="submission" date="2014-10" db="EMBL/GenBank/DDBJ databases">
        <title>Paracoccus sanguinis sp. nov., isolated from clinical specimens of New York State patients.</title>
        <authorList>
            <person name="Mingle L.A."/>
            <person name="Cole J.A."/>
            <person name="Lapierre P."/>
            <person name="Musser K.A."/>
        </authorList>
    </citation>
    <scope>NUCLEOTIDE SEQUENCE [LARGE SCALE GENOMIC DNA]</scope>
    <source>
        <strain evidence="16 17">5503</strain>
    </source>
</reference>
<evidence type="ECO:0000256" key="1">
    <source>
        <dbReference type="ARBA" id="ARBA00000085"/>
    </source>
</evidence>
<evidence type="ECO:0000256" key="10">
    <source>
        <dbReference type="ARBA" id="ARBA00022989"/>
    </source>
</evidence>
<dbReference type="Proteomes" id="UP000029858">
    <property type="component" value="Unassembled WGS sequence"/>
</dbReference>
<dbReference type="PRINTS" id="PR00344">
    <property type="entry name" value="BCTRLSENSOR"/>
</dbReference>
<evidence type="ECO:0000256" key="2">
    <source>
        <dbReference type="ARBA" id="ARBA00004141"/>
    </source>
</evidence>
<dbReference type="InterPro" id="IPR036097">
    <property type="entry name" value="HisK_dim/P_sf"/>
</dbReference>
<evidence type="ECO:0000256" key="7">
    <source>
        <dbReference type="ARBA" id="ARBA00022741"/>
    </source>
</evidence>
<keyword evidence="8" id="KW-0418">Kinase</keyword>
<dbReference type="InterPro" id="IPR038318">
    <property type="entry name" value="KdpD_sf"/>
</dbReference>
<dbReference type="Gene3D" id="3.30.565.10">
    <property type="entry name" value="Histidine kinase-like ATPase, C-terminal domain"/>
    <property type="match status" value="1"/>
</dbReference>
<dbReference type="Gene3D" id="1.10.287.130">
    <property type="match status" value="1"/>
</dbReference>
<sequence length="921" mass="97854">MTDAPRPDPERFLAEANAEAGVTTAAGRGRLKIFLGASPGVGKTYAMLEEAGARARAGTDVTVALAETHGRAETAALLARLDQMPRRVVTYRDRQLTEMDLDALLARRPGLALIDELAHSNVPGSRHPKRWQDVEEVLAAGIDVYTTLNIQHIESLNDLVARITGVRVQETVPDAVLQMADEIKLIDLPPEDLIQRMREGKVYMPAEAGRALGNFFSKPNLTALRELALRTAASRVDAEMLALTRGTGRAAAQDRLMVCLDDPATAKGLVRAGRRMTDRARIPWVVATVVTPAVEAQGPQAAGAMTDALQLAERLGAQARTLRSEGDVAAAFLDAARQLNVTRLIVGRATRAGWRDRIAALIRPPLAQTLLAQAEGFEVTVLDPAPDRPSPPQPPTSPAPATEPAARWRETDWRAGPGRDWGRIAVAALGAAVAGTLAAWPFWSILPVASLAVIYLVGVLAVGMRLGTAGAVAAAVLSFLAYNYFFTEPYYSLQVSAEESVVALLVFTISAVFTGTLAGRLKRQVEFMRVTQARTETLYDFARKIASATTTDDVLWAAAAHIARTLECHSLILMPDATGALQQVQGFPSIEEGLDAHALAAARWAYEKDQPAGRDTDTLPTAGWMFIPLATQGAPLGVIGLRFTDPARRMDPETRRLLVAVEDQVAVAVERMAVEDDLERARLTSETEKLRAALLNSVSHDLRTPLVTVIGALSAVEAGGLSPAQERGLVVEALDEARRLDRFVGNLLGMTRLGHGALVPRRAAVAVAEVIGRARADLSRVLARFRVAVEIDPATPPLAVDPVLIGQALVNLLENASKYAPEGSTIRLTAAPVPEGVALTVIDEGPGIPVAERSRVFDLFHRAVQGDGQPAGTGLGLAIVKGMVEANGGTVAAIAPPDGRGAAIRLLLPAAAAAAAEDADA</sequence>
<dbReference type="InterPro" id="IPR014729">
    <property type="entry name" value="Rossmann-like_a/b/a_fold"/>
</dbReference>
<dbReference type="SUPFAM" id="SSF47384">
    <property type="entry name" value="Homodimeric domain of signal transducing histidine kinase"/>
    <property type="match status" value="1"/>
</dbReference>
<gene>
    <name evidence="16" type="ORF">IX56_15165</name>
</gene>
<proteinExistence type="predicted"/>
<feature type="domain" description="Histidine kinase" evidence="15">
    <location>
        <begin position="697"/>
        <end position="912"/>
    </location>
</feature>
<dbReference type="Pfam" id="PF13493">
    <property type="entry name" value="DUF4118"/>
    <property type="match status" value="1"/>
</dbReference>
<dbReference type="InterPro" id="IPR003661">
    <property type="entry name" value="HisK_dim/P_dom"/>
</dbReference>
<dbReference type="InterPro" id="IPR004358">
    <property type="entry name" value="Sig_transdc_His_kin-like_C"/>
</dbReference>
<dbReference type="Pfam" id="PF02518">
    <property type="entry name" value="HATPase_c"/>
    <property type="match status" value="1"/>
</dbReference>
<dbReference type="InterPro" id="IPR027417">
    <property type="entry name" value="P-loop_NTPase"/>
</dbReference>
<keyword evidence="7" id="KW-0547">Nucleotide-binding</keyword>
<dbReference type="InterPro" id="IPR003594">
    <property type="entry name" value="HATPase_dom"/>
</dbReference>
<keyword evidence="5" id="KW-0808">Transferase</keyword>
<dbReference type="InterPro" id="IPR036890">
    <property type="entry name" value="HATPase_C_sf"/>
</dbReference>
<dbReference type="InterPro" id="IPR025201">
    <property type="entry name" value="KdpD_TM"/>
</dbReference>
<comment type="caution">
    <text evidence="16">The sequence shown here is derived from an EMBL/GenBank/DDBJ whole genome shotgun (WGS) entry which is preliminary data.</text>
</comment>
<name>A0A099GBC0_9RHOB</name>
<dbReference type="Pfam" id="PF13492">
    <property type="entry name" value="GAF_3"/>
    <property type="match status" value="1"/>
</dbReference>
<dbReference type="Pfam" id="PF00512">
    <property type="entry name" value="HisKA"/>
    <property type="match status" value="1"/>
</dbReference>
<feature type="transmembrane region" description="Helical" evidence="14">
    <location>
        <begin position="453"/>
        <end position="481"/>
    </location>
</feature>
<evidence type="ECO:0000256" key="6">
    <source>
        <dbReference type="ARBA" id="ARBA00022692"/>
    </source>
</evidence>
<dbReference type="EC" id="2.7.13.3" evidence="3"/>
<dbReference type="SMART" id="SM00387">
    <property type="entry name" value="HATPase_c"/>
    <property type="match status" value="1"/>
</dbReference>
<dbReference type="SUPFAM" id="SSF55874">
    <property type="entry name" value="ATPase domain of HSP90 chaperone/DNA topoisomerase II/histidine kinase"/>
    <property type="match status" value="1"/>
</dbReference>
<dbReference type="Gene3D" id="3.40.50.300">
    <property type="entry name" value="P-loop containing nucleotide triphosphate hydrolases"/>
    <property type="match status" value="1"/>
</dbReference>
<dbReference type="SUPFAM" id="SSF55781">
    <property type="entry name" value="GAF domain-like"/>
    <property type="match status" value="1"/>
</dbReference>
<comment type="subcellular location">
    <subcellularLocation>
        <location evidence="2">Membrane</location>
        <topology evidence="2">Multi-pass membrane protein</topology>
    </subcellularLocation>
</comment>
<evidence type="ECO:0000256" key="9">
    <source>
        <dbReference type="ARBA" id="ARBA00022840"/>
    </source>
</evidence>
<dbReference type="PROSITE" id="PS50109">
    <property type="entry name" value="HIS_KIN"/>
    <property type="match status" value="1"/>
</dbReference>
<dbReference type="RefSeq" id="WP_036711875.1">
    <property type="nucleotide sequence ID" value="NZ_JRKQ01000112.1"/>
</dbReference>
<feature type="compositionally biased region" description="Pro residues" evidence="13">
    <location>
        <begin position="387"/>
        <end position="398"/>
    </location>
</feature>
<evidence type="ECO:0000256" key="3">
    <source>
        <dbReference type="ARBA" id="ARBA00012438"/>
    </source>
</evidence>
<keyword evidence="10 14" id="KW-1133">Transmembrane helix</keyword>
<evidence type="ECO:0000256" key="5">
    <source>
        <dbReference type="ARBA" id="ARBA00022679"/>
    </source>
</evidence>
<accession>A0A099GBC0</accession>
<evidence type="ECO:0000313" key="17">
    <source>
        <dbReference type="Proteomes" id="UP000029858"/>
    </source>
</evidence>
<dbReference type="GO" id="GO:0005737">
    <property type="term" value="C:cytoplasm"/>
    <property type="evidence" value="ECO:0007669"/>
    <property type="project" value="UniProtKB-ARBA"/>
</dbReference>
<dbReference type="Gene3D" id="3.40.50.620">
    <property type="entry name" value="HUPs"/>
    <property type="match status" value="1"/>
</dbReference>
<dbReference type="GO" id="GO:0005524">
    <property type="term" value="F:ATP binding"/>
    <property type="evidence" value="ECO:0007669"/>
    <property type="project" value="UniProtKB-KW"/>
</dbReference>
<keyword evidence="4" id="KW-0597">Phosphoprotein</keyword>
<dbReference type="InterPro" id="IPR052023">
    <property type="entry name" value="Histidine_kinase_KdpD"/>
</dbReference>
<dbReference type="GO" id="GO:0000155">
    <property type="term" value="F:phosphorelay sensor kinase activity"/>
    <property type="evidence" value="ECO:0007669"/>
    <property type="project" value="InterPro"/>
</dbReference>
<dbReference type="Pfam" id="PF02702">
    <property type="entry name" value="KdpD"/>
    <property type="match status" value="1"/>
</dbReference>
<protein>
    <recommendedName>
        <fullName evidence="3">histidine kinase</fullName>
        <ecNumber evidence="3">2.7.13.3</ecNumber>
    </recommendedName>
</protein>
<dbReference type="FunFam" id="3.40.50.300:FF:000483">
    <property type="entry name" value="Sensor histidine kinase KdpD"/>
    <property type="match status" value="1"/>
</dbReference>
<keyword evidence="11" id="KW-0902">Two-component regulatory system</keyword>
<dbReference type="SMART" id="SM00388">
    <property type="entry name" value="HisKA"/>
    <property type="match status" value="1"/>
</dbReference>
<dbReference type="InterPro" id="IPR005467">
    <property type="entry name" value="His_kinase_dom"/>
</dbReference>
<evidence type="ECO:0000313" key="16">
    <source>
        <dbReference type="EMBL" id="KGJ19892.1"/>
    </source>
</evidence>
<keyword evidence="12 14" id="KW-0472">Membrane</keyword>
<evidence type="ECO:0000256" key="11">
    <source>
        <dbReference type="ARBA" id="ARBA00023012"/>
    </source>
</evidence>
<feature type="transmembrane region" description="Helical" evidence="14">
    <location>
        <begin position="501"/>
        <end position="519"/>
    </location>
</feature>
<evidence type="ECO:0000256" key="13">
    <source>
        <dbReference type="SAM" id="MobiDB-lite"/>
    </source>
</evidence>
<dbReference type="Gene3D" id="1.20.120.620">
    <property type="entry name" value="Backbone structure of the membrane domain of e. Coli histidine kinase receptor kdpd"/>
    <property type="match status" value="1"/>
</dbReference>
<feature type="region of interest" description="Disordered" evidence="13">
    <location>
        <begin position="382"/>
        <end position="415"/>
    </location>
</feature>
<dbReference type="InterPro" id="IPR003018">
    <property type="entry name" value="GAF"/>
</dbReference>
<dbReference type="InterPro" id="IPR003852">
    <property type="entry name" value="Sig_transdc_His_kinase_KdpD_N"/>
</dbReference>
<dbReference type="AlphaFoldDB" id="A0A099GBC0"/>
<keyword evidence="9" id="KW-0067">ATP-binding</keyword>
<organism evidence="16 17">
    <name type="scientific">Paracoccus sanguinis</name>
    <dbReference type="NCBI Taxonomy" id="1545044"/>
    <lineage>
        <taxon>Bacteria</taxon>
        <taxon>Pseudomonadati</taxon>
        <taxon>Pseudomonadota</taxon>
        <taxon>Alphaproteobacteria</taxon>
        <taxon>Rhodobacterales</taxon>
        <taxon>Paracoccaceae</taxon>
        <taxon>Paracoccus</taxon>
    </lineage>
</organism>
<dbReference type="InterPro" id="IPR029016">
    <property type="entry name" value="GAF-like_dom_sf"/>
</dbReference>
<dbReference type="CDD" id="cd00082">
    <property type="entry name" value="HisKA"/>
    <property type="match status" value="1"/>
</dbReference>
<dbReference type="PANTHER" id="PTHR45569:SF1">
    <property type="entry name" value="SENSOR PROTEIN KDPD"/>
    <property type="match status" value="1"/>
</dbReference>
<dbReference type="Gene3D" id="3.30.450.40">
    <property type="match status" value="1"/>
</dbReference>
<dbReference type="GO" id="GO:0005886">
    <property type="term" value="C:plasma membrane"/>
    <property type="evidence" value="ECO:0007669"/>
    <property type="project" value="TreeGrafter"/>
</dbReference>
<dbReference type="EMBL" id="JRKQ01000112">
    <property type="protein sequence ID" value="KGJ19892.1"/>
    <property type="molecule type" value="Genomic_DNA"/>
</dbReference>
<evidence type="ECO:0000256" key="12">
    <source>
        <dbReference type="ARBA" id="ARBA00023136"/>
    </source>
</evidence>
<comment type="catalytic activity">
    <reaction evidence="1">
        <text>ATP + protein L-histidine = ADP + protein N-phospho-L-histidine.</text>
        <dbReference type="EC" id="2.7.13.3"/>
    </reaction>
</comment>